<accession>A0A1L7D510</accession>
<sequence length="272" mass="31554">MWIGYFDEFGHNGAYISRADQRFKTHPVFGIGGIILPADNVRRLSGEFRKIKELGLKAEIDAKVRAKGKRVEHWEKKGASLLTTNNVKRYQEVRYMINRLLNLLDHLDAKVIFYGQEKPRGTNLETGEDENSRYDHAMKQLIQRVNWSIPEYENHMMILDKQGPKERMAIFASTAAFMFSNRDADKLLEPPLEVESHLYQTVQCADWICALLGRISAYKYDPDFNEFKWAVQYFGDRLEKVCSHNSKIRASNGGKDVHEHQLRQFSTCFGTD</sequence>
<protein>
    <recommendedName>
        <fullName evidence="3">DUF3800 domain-containing protein</fullName>
    </recommendedName>
</protein>
<dbReference type="InterPro" id="IPR024524">
    <property type="entry name" value="DUF3800"/>
</dbReference>
<name>A0A1L7D510_9CORY</name>
<dbReference type="Pfam" id="PF12686">
    <property type="entry name" value="DUF3800"/>
    <property type="match status" value="1"/>
</dbReference>
<dbReference type="Proteomes" id="UP000185491">
    <property type="component" value="Chromosome"/>
</dbReference>
<keyword evidence="2" id="KW-1185">Reference proteome</keyword>
<dbReference type="EMBL" id="CP009249">
    <property type="protein sequence ID" value="APT93012.1"/>
    <property type="molecule type" value="Genomic_DNA"/>
</dbReference>
<gene>
    <name evidence="1" type="ORF">CPHO_09080</name>
</gene>
<evidence type="ECO:0000313" key="2">
    <source>
        <dbReference type="Proteomes" id="UP000185491"/>
    </source>
</evidence>
<dbReference type="AlphaFoldDB" id="A0A1L7D510"/>
<organism evidence="1 2">
    <name type="scientific">Corynebacterium phocae</name>
    <dbReference type="NCBI Taxonomy" id="161895"/>
    <lineage>
        <taxon>Bacteria</taxon>
        <taxon>Bacillati</taxon>
        <taxon>Actinomycetota</taxon>
        <taxon>Actinomycetes</taxon>
        <taxon>Mycobacteriales</taxon>
        <taxon>Corynebacteriaceae</taxon>
        <taxon>Corynebacterium</taxon>
    </lineage>
</organism>
<evidence type="ECO:0000313" key="1">
    <source>
        <dbReference type="EMBL" id="APT93012.1"/>
    </source>
</evidence>
<reference evidence="1 2" key="1">
    <citation type="submission" date="2014-08" db="EMBL/GenBank/DDBJ databases">
        <title>Complete genome sequence of Corynebacterium phocae M408/89/1(T)(=DSM 44612(T)), isolated from the common seal (Phoca vitulina).</title>
        <authorList>
            <person name="Ruckert C."/>
            <person name="Albersmeier A."/>
            <person name="Winkler A."/>
            <person name="Kalinowski J."/>
        </authorList>
    </citation>
    <scope>NUCLEOTIDE SEQUENCE [LARGE SCALE GENOMIC DNA]</scope>
    <source>
        <strain evidence="1 2">M408/89/1</strain>
    </source>
</reference>
<evidence type="ECO:0008006" key="3">
    <source>
        <dbReference type="Google" id="ProtNLM"/>
    </source>
</evidence>
<dbReference type="RefSeq" id="WP_075735111.1">
    <property type="nucleotide sequence ID" value="NZ_CP009249.1"/>
</dbReference>
<dbReference type="KEGG" id="cpho:CPHO_09080"/>
<dbReference type="OrthoDB" id="4402049at2"/>
<proteinExistence type="predicted"/>